<dbReference type="InterPro" id="IPR043472">
    <property type="entry name" value="Macro_dom-like"/>
</dbReference>
<gene>
    <name evidence="2" type="ORF">C10C_0087</name>
</gene>
<evidence type="ECO:0000313" key="3">
    <source>
        <dbReference type="Proteomes" id="UP000244926"/>
    </source>
</evidence>
<dbReference type="AlphaFoldDB" id="A0A2R8FA46"/>
<dbReference type="Gene3D" id="3.40.220.10">
    <property type="entry name" value="Leucine Aminopeptidase, subunit E, domain 1"/>
    <property type="match status" value="1"/>
</dbReference>
<sequence>MSITNQKIFILNHYHDRQGYNSGKLKNIPLINPLNRSYLERIASWIPILSTFTGIRILKGINSFQTSMVTITNNFLPTCKTFPCPEIHHELPQMKKMAWLEIFGIKALYYLVLGIIKIVRLFIRCTCCNPPKELQTPLSPEPIILDVGKQIDSVFPTDSSPKPTVVLPKPQKISPIPKSPFISERAISPGNINSSPTLNKKPPPSPIPLTYPQYNRELINNWTPLEEPFPWPPTQKNQRSFGWQLNNSKLIFISTTGSIEQPCFATNSASFMIVNAANAKMTRGGLKGTNKILSQTVSAASWNSSQIPANPGRKGMPLEISECRVGQWSNADGSTHTGQKGKPHYLAQLLGPKARDYNNNCKKAFSLCKKAYLNCFKLALQLNVTYLQLPLISSEHFAPLQNKQDPHNPMNNVYKEWMDTVKLALVAAMQEFGKEYENQTQKRVIVLVNTGLPDIMPAQENN</sequence>
<organism evidence="2 3">
    <name type="scientific">Chlamydia serpentis</name>
    <dbReference type="NCBI Taxonomy" id="1967782"/>
    <lineage>
        <taxon>Bacteria</taxon>
        <taxon>Pseudomonadati</taxon>
        <taxon>Chlamydiota</taxon>
        <taxon>Chlamydiia</taxon>
        <taxon>Chlamydiales</taxon>
        <taxon>Chlamydiaceae</taxon>
        <taxon>Chlamydia/Chlamydophila group</taxon>
        <taxon>Chlamydia</taxon>
    </lineage>
</organism>
<dbReference type="EMBL" id="LT993738">
    <property type="protein sequence ID" value="SPN73274.1"/>
    <property type="molecule type" value="Genomic_DNA"/>
</dbReference>
<evidence type="ECO:0000313" key="2">
    <source>
        <dbReference type="EMBL" id="SPN73274.1"/>
    </source>
</evidence>
<accession>A0A2R8FA46</accession>
<dbReference type="KEGG" id="csee:C10C_0087"/>
<protein>
    <recommendedName>
        <fullName evidence="1">Macro domain-containing protein</fullName>
    </recommendedName>
</protein>
<dbReference type="SMART" id="SM00506">
    <property type="entry name" value="A1pp"/>
    <property type="match status" value="1"/>
</dbReference>
<name>A0A2R8FA46_9CHLA</name>
<dbReference type="InterPro" id="IPR002589">
    <property type="entry name" value="Macro_dom"/>
</dbReference>
<reference evidence="3" key="1">
    <citation type="submission" date="2017-11" db="EMBL/GenBank/DDBJ databases">
        <authorList>
            <person name="Seth-Smith MB H."/>
        </authorList>
    </citation>
    <scope>NUCLEOTIDE SEQUENCE [LARGE SCALE GENOMIC DNA]</scope>
</reference>
<evidence type="ECO:0000259" key="1">
    <source>
        <dbReference type="SMART" id="SM00506"/>
    </source>
</evidence>
<dbReference type="Proteomes" id="UP000244926">
    <property type="component" value="Chromosome I"/>
</dbReference>
<dbReference type="SUPFAM" id="SSF52949">
    <property type="entry name" value="Macro domain-like"/>
    <property type="match status" value="1"/>
</dbReference>
<feature type="domain" description="Macro" evidence="1">
    <location>
        <begin position="251"/>
        <end position="408"/>
    </location>
</feature>
<keyword evidence="3" id="KW-1185">Reference proteome</keyword>
<proteinExistence type="predicted"/>
<dbReference type="RefSeq" id="WP_231911689.1">
    <property type="nucleotide sequence ID" value="NZ_LT993738.1"/>
</dbReference>